<keyword evidence="2" id="KW-1133">Transmembrane helix</keyword>
<name>A0A846W2W0_9NOCA</name>
<gene>
    <name evidence="3" type="ORF">HGA10_06485</name>
</gene>
<dbReference type="Pfam" id="PF00023">
    <property type="entry name" value="Ank"/>
    <property type="match status" value="1"/>
</dbReference>
<dbReference type="SUPFAM" id="SSF48403">
    <property type="entry name" value="Ankyrin repeat"/>
    <property type="match status" value="1"/>
</dbReference>
<keyword evidence="1" id="KW-0040">ANK repeat</keyword>
<keyword evidence="4" id="KW-1185">Reference proteome</keyword>
<evidence type="ECO:0008006" key="5">
    <source>
        <dbReference type="Google" id="ProtNLM"/>
    </source>
</evidence>
<evidence type="ECO:0000313" key="4">
    <source>
        <dbReference type="Proteomes" id="UP000572007"/>
    </source>
</evidence>
<dbReference type="Gene3D" id="1.25.40.20">
    <property type="entry name" value="Ankyrin repeat-containing domain"/>
    <property type="match status" value="1"/>
</dbReference>
<dbReference type="EMBL" id="JAAXOM010000001">
    <property type="protein sequence ID" value="NKX86958.1"/>
    <property type="molecule type" value="Genomic_DNA"/>
</dbReference>
<comment type="caution">
    <text evidence="3">The sequence shown here is derived from an EMBL/GenBank/DDBJ whole genome shotgun (WGS) entry which is preliminary data.</text>
</comment>
<dbReference type="RefSeq" id="WP_167353282.1">
    <property type="nucleotide sequence ID" value="NZ_JAAXOM010000001.1"/>
</dbReference>
<protein>
    <recommendedName>
        <fullName evidence="5">Ankyrin repeat domain-containing protein</fullName>
    </recommendedName>
</protein>
<evidence type="ECO:0000256" key="2">
    <source>
        <dbReference type="SAM" id="Phobius"/>
    </source>
</evidence>
<feature type="repeat" description="ANK" evidence="1">
    <location>
        <begin position="68"/>
        <end position="100"/>
    </location>
</feature>
<evidence type="ECO:0000313" key="3">
    <source>
        <dbReference type="EMBL" id="NKX86958.1"/>
    </source>
</evidence>
<organism evidence="3 4">
    <name type="scientific">Nocardia coubleae</name>
    <dbReference type="NCBI Taxonomy" id="356147"/>
    <lineage>
        <taxon>Bacteria</taxon>
        <taxon>Bacillati</taxon>
        <taxon>Actinomycetota</taxon>
        <taxon>Actinomycetes</taxon>
        <taxon>Mycobacteriales</taxon>
        <taxon>Nocardiaceae</taxon>
        <taxon>Nocardia</taxon>
    </lineage>
</organism>
<keyword evidence="2" id="KW-0472">Membrane</keyword>
<accession>A0A846W2W0</accession>
<reference evidence="3 4" key="1">
    <citation type="submission" date="2020-04" db="EMBL/GenBank/DDBJ databases">
        <title>MicrobeNet Type strains.</title>
        <authorList>
            <person name="Nicholson A.C."/>
        </authorList>
    </citation>
    <scope>NUCLEOTIDE SEQUENCE [LARGE SCALE GENOMIC DNA]</scope>
    <source>
        <strain evidence="3 4">DSM 44960</strain>
    </source>
</reference>
<proteinExistence type="predicted"/>
<dbReference type="PROSITE" id="PS50297">
    <property type="entry name" value="ANK_REP_REGION"/>
    <property type="match status" value="1"/>
</dbReference>
<dbReference type="AlphaFoldDB" id="A0A846W2W0"/>
<feature type="transmembrane region" description="Helical" evidence="2">
    <location>
        <begin position="6"/>
        <end position="25"/>
    </location>
</feature>
<keyword evidence="2" id="KW-0812">Transmembrane</keyword>
<dbReference type="PROSITE" id="PS50088">
    <property type="entry name" value="ANK_REPEAT"/>
    <property type="match status" value="1"/>
</dbReference>
<dbReference type="InterPro" id="IPR036770">
    <property type="entry name" value="Ankyrin_rpt-contain_sf"/>
</dbReference>
<dbReference type="Proteomes" id="UP000572007">
    <property type="component" value="Unassembled WGS sequence"/>
</dbReference>
<dbReference type="InterPro" id="IPR002110">
    <property type="entry name" value="Ankyrin_rpt"/>
</dbReference>
<evidence type="ECO:0000256" key="1">
    <source>
        <dbReference type="PROSITE-ProRule" id="PRU00023"/>
    </source>
</evidence>
<sequence>MSSPVVLVIGLLGLALVVWLLWLIVRSSRERRRQRVVDQLLSVAASGDTARLREIVETGASINTVAAQGNSALHLAYYTGQQEAIENLRAYGADANLRNNEGLTPAEMSSLVQIENLLREGVWYLNRDGSWRDRGQGYRVYTRLGQFPERIYNPAVVRQVLRREQRRELLILAIKLGRTGSEEKLAEALQAFGDKHMAEDYLNCGSRFLHDAAEQWARANNYRIFSRSGWANVGWGRF</sequence>